<sequence length="47" mass="5606">IQPKYQSLLLLETVTHPYHSDREFSTSMDYSNKCLTIDRFRPFRASL</sequence>
<feature type="non-terminal residue" evidence="1">
    <location>
        <position position="47"/>
    </location>
</feature>
<accession>A0A9N9GX10</accession>
<gene>
    <name evidence="1" type="ORF">DERYTH_LOCUS9394</name>
</gene>
<dbReference type="Proteomes" id="UP000789405">
    <property type="component" value="Unassembled WGS sequence"/>
</dbReference>
<organism evidence="1 2">
    <name type="scientific">Dentiscutata erythropus</name>
    <dbReference type="NCBI Taxonomy" id="1348616"/>
    <lineage>
        <taxon>Eukaryota</taxon>
        <taxon>Fungi</taxon>
        <taxon>Fungi incertae sedis</taxon>
        <taxon>Mucoromycota</taxon>
        <taxon>Glomeromycotina</taxon>
        <taxon>Glomeromycetes</taxon>
        <taxon>Diversisporales</taxon>
        <taxon>Gigasporaceae</taxon>
        <taxon>Dentiscutata</taxon>
    </lineage>
</organism>
<reference evidence="1" key="1">
    <citation type="submission" date="2021-06" db="EMBL/GenBank/DDBJ databases">
        <authorList>
            <person name="Kallberg Y."/>
            <person name="Tangrot J."/>
            <person name="Rosling A."/>
        </authorList>
    </citation>
    <scope>NUCLEOTIDE SEQUENCE</scope>
    <source>
        <strain evidence="1">MA453B</strain>
    </source>
</reference>
<dbReference type="EMBL" id="CAJVPY010005117">
    <property type="protein sequence ID" value="CAG8635885.1"/>
    <property type="molecule type" value="Genomic_DNA"/>
</dbReference>
<evidence type="ECO:0000313" key="2">
    <source>
        <dbReference type="Proteomes" id="UP000789405"/>
    </source>
</evidence>
<proteinExistence type="predicted"/>
<keyword evidence="2" id="KW-1185">Reference proteome</keyword>
<protein>
    <submittedName>
        <fullName evidence="1">26609_t:CDS:1</fullName>
    </submittedName>
</protein>
<evidence type="ECO:0000313" key="1">
    <source>
        <dbReference type="EMBL" id="CAG8635885.1"/>
    </source>
</evidence>
<name>A0A9N9GX10_9GLOM</name>
<dbReference type="AlphaFoldDB" id="A0A9N9GX10"/>
<comment type="caution">
    <text evidence="1">The sequence shown here is derived from an EMBL/GenBank/DDBJ whole genome shotgun (WGS) entry which is preliminary data.</text>
</comment>